<gene>
    <name evidence="2" type="ORF">BP6252_04938</name>
</gene>
<feature type="compositionally biased region" description="Polar residues" evidence="1">
    <location>
        <begin position="116"/>
        <end position="129"/>
    </location>
</feature>
<dbReference type="OrthoDB" id="4356994at2759"/>
<proteinExistence type="predicted"/>
<dbReference type="Proteomes" id="UP000256645">
    <property type="component" value="Unassembled WGS sequence"/>
</dbReference>
<keyword evidence="3" id="KW-1185">Reference proteome</keyword>
<dbReference type="AlphaFoldDB" id="A0A3D8S2B8"/>
<evidence type="ECO:0000313" key="3">
    <source>
        <dbReference type="Proteomes" id="UP000256645"/>
    </source>
</evidence>
<feature type="compositionally biased region" description="Low complexity" evidence="1">
    <location>
        <begin position="104"/>
        <end position="115"/>
    </location>
</feature>
<sequence>MAESYLIEQKQMLKASQNTSSVEYSDYSHFNLQMAPLIGPGDNLLPVNNRSEDTALTQFQDSFEAQFQDGFEPNYLNSLPSPRPSTRGDPMICAVDNIIPLEGTNNSTNDSTSSSPNKISTNSNTPVSPLLQQHRQPEQQGLGYFPRAQIPSLREIRALNSPSAALPSLALLFSDAKYKDSQRITNEFTTFCSTIFSMHAEIAGITGVVGEYLTWVRKSRTAEPNFAAILEMLEARVREVQEMAEMRPRDPWGTLLDTLKKGTLDAKLFAMISSFEIEAHERAEKTRRFFQESYDVSFKLSEQMPEELKE</sequence>
<name>A0A3D8S2B8_9HELO</name>
<accession>A0A3D8S2B8</accession>
<dbReference type="EMBL" id="PDLM01000004">
    <property type="protein sequence ID" value="RDW80300.1"/>
    <property type="molecule type" value="Genomic_DNA"/>
</dbReference>
<feature type="region of interest" description="Disordered" evidence="1">
    <location>
        <begin position="102"/>
        <end position="129"/>
    </location>
</feature>
<protein>
    <submittedName>
        <fullName evidence="2">Uncharacterized protein</fullName>
    </submittedName>
</protein>
<evidence type="ECO:0000256" key="1">
    <source>
        <dbReference type="SAM" id="MobiDB-lite"/>
    </source>
</evidence>
<organism evidence="2 3">
    <name type="scientific">Coleophoma cylindrospora</name>
    <dbReference type="NCBI Taxonomy" id="1849047"/>
    <lineage>
        <taxon>Eukaryota</taxon>
        <taxon>Fungi</taxon>
        <taxon>Dikarya</taxon>
        <taxon>Ascomycota</taxon>
        <taxon>Pezizomycotina</taxon>
        <taxon>Leotiomycetes</taxon>
        <taxon>Helotiales</taxon>
        <taxon>Dermateaceae</taxon>
        <taxon>Coleophoma</taxon>
    </lineage>
</organism>
<comment type="caution">
    <text evidence="2">The sequence shown here is derived from an EMBL/GenBank/DDBJ whole genome shotgun (WGS) entry which is preliminary data.</text>
</comment>
<evidence type="ECO:0000313" key="2">
    <source>
        <dbReference type="EMBL" id="RDW80300.1"/>
    </source>
</evidence>
<reference evidence="2 3" key="1">
    <citation type="journal article" date="2018" name="IMA Fungus">
        <title>IMA Genome-F 9: Draft genome sequence of Annulohypoxylon stygium, Aspergillus mulundensis, Berkeleyomyces basicola (syn. Thielaviopsis basicola), Ceratocystis smalleyi, two Cercospora beticola strains, Coleophoma cylindrospora, Fusarium fracticaudum, Phialophora cf. hyalina, and Morchella septimelata.</title>
        <authorList>
            <person name="Wingfield B.D."/>
            <person name="Bills G.F."/>
            <person name="Dong Y."/>
            <person name="Huang W."/>
            <person name="Nel W.J."/>
            <person name="Swalarsk-Parry B.S."/>
            <person name="Vaghefi N."/>
            <person name="Wilken P.M."/>
            <person name="An Z."/>
            <person name="de Beer Z.W."/>
            <person name="De Vos L."/>
            <person name="Chen L."/>
            <person name="Duong T.A."/>
            <person name="Gao Y."/>
            <person name="Hammerbacher A."/>
            <person name="Kikkert J.R."/>
            <person name="Li Y."/>
            <person name="Li H."/>
            <person name="Li K."/>
            <person name="Li Q."/>
            <person name="Liu X."/>
            <person name="Ma X."/>
            <person name="Naidoo K."/>
            <person name="Pethybridge S.J."/>
            <person name="Sun J."/>
            <person name="Steenkamp E.T."/>
            <person name="van der Nest M.A."/>
            <person name="van Wyk S."/>
            <person name="Wingfield M.J."/>
            <person name="Xiong C."/>
            <person name="Yue Q."/>
            <person name="Zhang X."/>
        </authorList>
    </citation>
    <scope>NUCLEOTIDE SEQUENCE [LARGE SCALE GENOMIC DNA]</scope>
    <source>
        <strain evidence="2 3">BP6252</strain>
    </source>
</reference>